<dbReference type="Pfam" id="PF13274">
    <property type="entry name" value="SocA_Panacea"/>
    <property type="match status" value="1"/>
</dbReference>
<evidence type="ECO:0000313" key="2">
    <source>
        <dbReference type="EMBL" id="OSQ49669.1"/>
    </source>
</evidence>
<name>A0A1Y2LF16_9PROT</name>
<keyword evidence="3" id="KW-1185">Reference proteome</keyword>
<evidence type="ECO:0000259" key="1">
    <source>
        <dbReference type="Pfam" id="PF13274"/>
    </source>
</evidence>
<accession>A0A1Y2LF16</accession>
<dbReference type="Proteomes" id="UP000193396">
    <property type="component" value="Unassembled WGS sequence"/>
</dbReference>
<protein>
    <recommendedName>
        <fullName evidence="1">Antitoxin SocA-like Panacea domain-containing protein</fullName>
    </recommendedName>
</protein>
<dbReference type="STRING" id="1293890.TALK_04965"/>
<sequence length="165" mass="19531">MHDSRDIANYILDIADKSGTPISNMAINKIIYFLNGWYLADFERELCLDKFEAWEHGPVLPKVYQSFKSFGKNSITVRAERFNPTTRLWYYQHYKFNDEEIRYINFVFKSYASMSAVSLSKMSHVEQGPWDLVRNPRNGEVFPKGIIPSRLIRDYFLRIRRVSDT</sequence>
<dbReference type="EMBL" id="JFKB01000002">
    <property type="protein sequence ID" value="OSQ49669.1"/>
    <property type="molecule type" value="Genomic_DNA"/>
</dbReference>
<dbReference type="OrthoDB" id="9799173at2"/>
<dbReference type="InterPro" id="IPR025272">
    <property type="entry name" value="SocA_Panacea"/>
</dbReference>
<gene>
    <name evidence="2" type="ORF">TALK_04965</name>
</gene>
<comment type="caution">
    <text evidence="2">The sequence shown here is derived from an EMBL/GenBank/DDBJ whole genome shotgun (WGS) entry which is preliminary data.</text>
</comment>
<reference evidence="2 3" key="1">
    <citation type="submission" date="2014-03" db="EMBL/GenBank/DDBJ databases">
        <title>The draft genome sequence of Thalassospira alkalitolerans JCM 18968.</title>
        <authorList>
            <person name="Lai Q."/>
            <person name="Shao Z."/>
        </authorList>
    </citation>
    <scope>NUCLEOTIDE SEQUENCE [LARGE SCALE GENOMIC DNA]</scope>
    <source>
        <strain evidence="2 3">JCM 18968</strain>
    </source>
</reference>
<feature type="domain" description="Antitoxin SocA-like Panacea" evidence="1">
    <location>
        <begin position="27"/>
        <end position="130"/>
    </location>
</feature>
<organism evidence="2 3">
    <name type="scientific">Thalassospira alkalitolerans</name>
    <dbReference type="NCBI Taxonomy" id="1293890"/>
    <lineage>
        <taxon>Bacteria</taxon>
        <taxon>Pseudomonadati</taxon>
        <taxon>Pseudomonadota</taxon>
        <taxon>Alphaproteobacteria</taxon>
        <taxon>Rhodospirillales</taxon>
        <taxon>Thalassospiraceae</taxon>
        <taxon>Thalassospira</taxon>
    </lineage>
</organism>
<dbReference type="AlphaFoldDB" id="A0A1Y2LF16"/>
<proteinExistence type="predicted"/>
<evidence type="ECO:0000313" key="3">
    <source>
        <dbReference type="Proteomes" id="UP000193396"/>
    </source>
</evidence>